<dbReference type="Proteomes" id="UP000308730">
    <property type="component" value="Unassembled WGS sequence"/>
</dbReference>
<sequence>MVVDDVDRVQIATKKAIMALPNPSAIAANQAALRSAQATCPTCNGRNGAIGPPIAIYDHPFAEASHRLEHLASVDPSEDTKRNVHELFQVSVQMHSDEDARIATMQPILDRLLDIVSGTLPAALVGCFEYANELAGRDPITQVQRTYERYVSQDQRRNSIDCGYGVRARGDCVQHIRDANTIARNVWLGVKKAMDVLHAAGFVHGVEIYDEAVLVDQQQIYH</sequence>
<proteinExistence type="predicted"/>
<evidence type="ECO:0000313" key="2">
    <source>
        <dbReference type="Proteomes" id="UP000308730"/>
    </source>
</evidence>
<gene>
    <name evidence="1" type="ORF">EUX98_g8362</name>
</gene>
<name>A0A4S4M8L2_9APHY</name>
<accession>A0A4S4M8L2</accession>
<evidence type="ECO:0000313" key="1">
    <source>
        <dbReference type="EMBL" id="THH21579.1"/>
    </source>
</evidence>
<organism evidence="1 2">
    <name type="scientific">Antrodiella citrinella</name>
    <dbReference type="NCBI Taxonomy" id="2447956"/>
    <lineage>
        <taxon>Eukaryota</taxon>
        <taxon>Fungi</taxon>
        <taxon>Dikarya</taxon>
        <taxon>Basidiomycota</taxon>
        <taxon>Agaricomycotina</taxon>
        <taxon>Agaricomycetes</taxon>
        <taxon>Polyporales</taxon>
        <taxon>Steccherinaceae</taxon>
        <taxon>Antrodiella</taxon>
    </lineage>
</organism>
<dbReference type="EMBL" id="SGPM01000445">
    <property type="protein sequence ID" value="THH21579.1"/>
    <property type="molecule type" value="Genomic_DNA"/>
</dbReference>
<keyword evidence="2" id="KW-1185">Reference proteome</keyword>
<dbReference type="AlphaFoldDB" id="A0A4S4M8L2"/>
<reference evidence="1 2" key="1">
    <citation type="submission" date="2019-02" db="EMBL/GenBank/DDBJ databases">
        <title>Genome sequencing of the rare red list fungi Antrodiella citrinella (Flaviporus citrinellus).</title>
        <authorList>
            <person name="Buettner E."/>
            <person name="Kellner H."/>
        </authorList>
    </citation>
    <scope>NUCLEOTIDE SEQUENCE [LARGE SCALE GENOMIC DNA]</scope>
    <source>
        <strain evidence="1 2">DSM 108506</strain>
    </source>
</reference>
<comment type="caution">
    <text evidence="1">The sequence shown here is derived from an EMBL/GenBank/DDBJ whole genome shotgun (WGS) entry which is preliminary data.</text>
</comment>
<protein>
    <submittedName>
        <fullName evidence="1">Uncharacterized protein</fullName>
    </submittedName>
</protein>